<dbReference type="Proteomes" id="UP001054252">
    <property type="component" value="Unassembled WGS sequence"/>
</dbReference>
<organism evidence="1 2">
    <name type="scientific">Rubroshorea leprosula</name>
    <dbReference type="NCBI Taxonomy" id="152421"/>
    <lineage>
        <taxon>Eukaryota</taxon>
        <taxon>Viridiplantae</taxon>
        <taxon>Streptophyta</taxon>
        <taxon>Embryophyta</taxon>
        <taxon>Tracheophyta</taxon>
        <taxon>Spermatophyta</taxon>
        <taxon>Magnoliopsida</taxon>
        <taxon>eudicotyledons</taxon>
        <taxon>Gunneridae</taxon>
        <taxon>Pentapetalae</taxon>
        <taxon>rosids</taxon>
        <taxon>malvids</taxon>
        <taxon>Malvales</taxon>
        <taxon>Dipterocarpaceae</taxon>
        <taxon>Rubroshorea</taxon>
    </lineage>
</organism>
<keyword evidence="2" id="KW-1185">Reference proteome</keyword>
<gene>
    <name evidence="1" type="ORF">SLEP1_g58765</name>
</gene>
<reference evidence="1 2" key="1">
    <citation type="journal article" date="2021" name="Commun. Biol.">
        <title>The genome of Shorea leprosula (Dipterocarpaceae) highlights the ecological relevance of drought in aseasonal tropical rainforests.</title>
        <authorList>
            <person name="Ng K.K.S."/>
            <person name="Kobayashi M.J."/>
            <person name="Fawcett J.A."/>
            <person name="Hatakeyama M."/>
            <person name="Paape T."/>
            <person name="Ng C.H."/>
            <person name="Ang C.C."/>
            <person name="Tnah L.H."/>
            <person name="Lee C.T."/>
            <person name="Nishiyama T."/>
            <person name="Sese J."/>
            <person name="O'Brien M.J."/>
            <person name="Copetti D."/>
            <person name="Mohd Noor M.I."/>
            <person name="Ong R.C."/>
            <person name="Putra M."/>
            <person name="Sireger I.Z."/>
            <person name="Indrioko S."/>
            <person name="Kosugi Y."/>
            <person name="Izuno A."/>
            <person name="Isagi Y."/>
            <person name="Lee S.L."/>
            <person name="Shimizu K.K."/>
        </authorList>
    </citation>
    <scope>NUCLEOTIDE SEQUENCE [LARGE SCALE GENOMIC DNA]</scope>
    <source>
        <strain evidence="1">214</strain>
    </source>
</reference>
<accession>A0AAV5MRH5</accession>
<comment type="caution">
    <text evidence="1">The sequence shown here is derived from an EMBL/GenBank/DDBJ whole genome shotgun (WGS) entry which is preliminary data.</text>
</comment>
<evidence type="ECO:0000313" key="1">
    <source>
        <dbReference type="EMBL" id="GKV52174.1"/>
    </source>
</evidence>
<name>A0AAV5MRH5_9ROSI</name>
<sequence length="52" mass="6145">MEAKVKEEKEETSLMKNNLAETKAMMEEMESMLNQLKGGVYAMRNWMQILLY</sequence>
<protein>
    <submittedName>
        <fullName evidence="1">Uncharacterized protein</fullName>
    </submittedName>
</protein>
<dbReference type="AlphaFoldDB" id="A0AAV5MRH5"/>
<dbReference type="EMBL" id="BPVZ01000626">
    <property type="protein sequence ID" value="GKV52174.1"/>
    <property type="molecule type" value="Genomic_DNA"/>
</dbReference>
<proteinExistence type="predicted"/>
<evidence type="ECO:0000313" key="2">
    <source>
        <dbReference type="Proteomes" id="UP001054252"/>
    </source>
</evidence>